<proteinExistence type="predicted"/>
<dbReference type="Proteomes" id="UP001642540">
    <property type="component" value="Unassembled WGS sequence"/>
</dbReference>
<gene>
    <name evidence="2" type="ORF">ODALV1_LOCUS6621</name>
</gene>
<accession>A0ABP1Q6Z7</accession>
<sequence>MGSFTDTEKARFWFCIFIIFINHFYRVCPAEIASDNLEYDTEYILQEVMEKGCPIIHERNKLNITKLNGDWRMPCASRNWIEEISMTIYNRTLKVSQIVSICPRVTLSHNKGDNTTWTLLWKCPKLNVEFELRCWSQSNTTMSNFVCRKNEEEQDFYMMVGATNHYDWIVLVRCSSPEVTGRQSEGLSWVILSKKVPLDYETANLLLGLLSGYGFKVHEIQAKLSYDDCSA</sequence>
<organism evidence="2 3">
    <name type="scientific">Orchesella dallaii</name>
    <dbReference type="NCBI Taxonomy" id="48710"/>
    <lineage>
        <taxon>Eukaryota</taxon>
        <taxon>Metazoa</taxon>
        <taxon>Ecdysozoa</taxon>
        <taxon>Arthropoda</taxon>
        <taxon>Hexapoda</taxon>
        <taxon>Collembola</taxon>
        <taxon>Entomobryomorpha</taxon>
        <taxon>Entomobryoidea</taxon>
        <taxon>Orchesellidae</taxon>
        <taxon>Orchesellinae</taxon>
        <taxon>Orchesella</taxon>
    </lineage>
</organism>
<evidence type="ECO:0000313" key="2">
    <source>
        <dbReference type="EMBL" id="CAL8087059.1"/>
    </source>
</evidence>
<comment type="caution">
    <text evidence="2">The sequence shown here is derived from an EMBL/GenBank/DDBJ whole genome shotgun (WGS) entry which is preliminary data.</text>
</comment>
<reference evidence="2 3" key="1">
    <citation type="submission" date="2024-08" db="EMBL/GenBank/DDBJ databases">
        <authorList>
            <person name="Cucini C."/>
            <person name="Frati F."/>
        </authorList>
    </citation>
    <scope>NUCLEOTIDE SEQUENCE [LARGE SCALE GENOMIC DNA]</scope>
</reference>
<dbReference type="EMBL" id="CAXLJM020000020">
    <property type="protein sequence ID" value="CAL8087059.1"/>
    <property type="molecule type" value="Genomic_DNA"/>
</dbReference>
<feature type="chain" id="PRO_5046179645" evidence="1">
    <location>
        <begin position="30"/>
        <end position="231"/>
    </location>
</feature>
<evidence type="ECO:0000313" key="3">
    <source>
        <dbReference type="Proteomes" id="UP001642540"/>
    </source>
</evidence>
<keyword evidence="1" id="KW-0732">Signal</keyword>
<name>A0ABP1Q6Z7_9HEXA</name>
<protein>
    <submittedName>
        <fullName evidence="2">Uncharacterized protein</fullName>
    </submittedName>
</protein>
<evidence type="ECO:0000256" key="1">
    <source>
        <dbReference type="SAM" id="SignalP"/>
    </source>
</evidence>
<keyword evidence="3" id="KW-1185">Reference proteome</keyword>
<feature type="signal peptide" evidence="1">
    <location>
        <begin position="1"/>
        <end position="29"/>
    </location>
</feature>